<dbReference type="GO" id="GO:0016787">
    <property type="term" value="F:hydrolase activity"/>
    <property type="evidence" value="ECO:0007669"/>
    <property type="project" value="UniProtKB-KW"/>
</dbReference>
<accession>A0ABP8R959</accession>
<evidence type="ECO:0000313" key="3">
    <source>
        <dbReference type="EMBL" id="GAA4521700.1"/>
    </source>
</evidence>
<protein>
    <submittedName>
        <fullName evidence="3">Serine hydrolase domain-containing protein</fullName>
    </submittedName>
</protein>
<evidence type="ECO:0000256" key="1">
    <source>
        <dbReference type="ARBA" id="ARBA00022801"/>
    </source>
</evidence>
<organism evidence="3 4">
    <name type="scientific">Actinoallomurus oryzae</name>
    <dbReference type="NCBI Taxonomy" id="502180"/>
    <lineage>
        <taxon>Bacteria</taxon>
        <taxon>Bacillati</taxon>
        <taxon>Actinomycetota</taxon>
        <taxon>Actinomycetes</taxon>
        <taxon>Streptosporangiales</taxon>
        <taxon>Thermomonosporaceae</taxon>
        <taxon>Actinoallomurus</taxon>
    </lineage>
</organism>
<proteinExistence type="predicted"/>
<dbReference type="Gene3D" id="3.40.710.10">
    <property type="entry name" value="DD-peptidase/beta-lactamase superfamily"/>
    <property type="match status" value="1"/>
</dbReference>
<sequence>MPEPAPLTDAVTGAVGDERGPTAAALAVVRRGAGPPTVVTAGWTGREGPAPRPVEPGTRFDLASVSKIVTTLAVMRLRAAGALDLDAPVRSLLPVFAGGAKDAVTVRALLLHRAGLWEWWPLYAPAEDGDGVLGDPAAAVARAAALPLRYSPDSGRHYSDLGFQLLGAIVTRVCGMDLRTAVADLVTGPLGLRATAYGPLTDPDVAVTSRGDAWERRMIATGEPYPVPVRSVPAGRDHWLRGEAGDGNAHHAFAGAAGHAGIFAPAAETARLGEVMFGGHPGWPPEVVAEFAAPGPDAEQALGWRRTEVTTPDGGTVTVLGHPGFTGTELSVAPALGLSWALLTNRLHPTSTPVDVSAARARATRLVLTTCSTGPESGTTGGFCPDVGV</sequence>
<dbReference type="InterPro" id="IPR001466">
    <property type="entry name" value="Beta-lactam-related"/>
</dbReference>
<keyword evidence="4" id="KW-1185">Reference proteome</keyword>
<dbReference type="EMBL" id="BAABHF010000078">
    <property type="protein sequence ID" value="GAA4521700.1"/>
    <property type="molecule type" value="Genomic_DNA"/>
</dbReference>
<dbReference type="SUPFAM" id="SSF56601">
    <property type="entry name" value="beta-lactamase/transpeptidase-like"/>
    <property type="match status" value="1"/>
</dbReference>
<evidence type="ECO:0000313" key="4">
    <source>
        <dbReference type="Proteomes" id="UP001500503"/>
    </source>
</evidence>
<reference evidence="4" key="1">
    <citation type="journal article" date="2019" name="Int. J. Syst. Evol. Microbiol.">
        <title>The Global Catalogue of Microorganisms (GCM) 10K type strain sequencing project: providing services to taxonomists for standard genome sequencing and annotation.</title>
        <authorList>
            <consortium name="The Broad Institute Genomics Platform"/>
            <consortium name="The Broad Institute Genome Sequencing Center for Infectious Disease"/>
            <person name="Wu L."/>
            <person name="Ma J."/>
        </authorList>
    </citation>
    <scope>NUCLEOTIDE SEQUENCE [LARGE SCALE GENOMIC DNA]</scope>
    <source>
        <strain evidence="4">JCM 17933</strain>
    </source>
</reference>
<dbReference type="PANTHER" id="PTHR43283">
    <property type="entry name" value="BETA-LACTAMASE-RELATED"/>
    <property type="match status" value="1"/>
</dbReference>
<comment type="caution">
    <text evidence="3">The sequence shown here is derived from an EMBL/GenBank/DDBJ whole genome shotgun (WGS) entry which is preliminary data.</text>
</comment>
<dbReference type="RefSeq" id="WP_345475731.1">
    <property type="nucleotide sequence ID" value="NZ_BAABHF010000078.1"/>
</dbReference>
<keyword evidence="1 3" id="KW-0378">Hydrolase</keyword>
<name>A0ABP8R959_9ACTN</name>
<dbReference type="Pfam" id="PF00144">
    <property type="entry name" value="Beta-lactamase"/>
    <property type="match status" value="1"/>
</dbReference>
<dbReference type="Proteomes" id="UP001500503">
    <property type="component" value="Unassembled WGS sequence"/>
</dbReference>
<dbReference type="PANTHER" id="PTHR43283:SF11">
    <property type="entry name" value="BETA-LACTAMASE-RELATED DOMAIN-CONTAINING PROTEIN"/>
    <property type="match status" value="1"/>
</dbReference>
<gene>
    <name evidence="3" type="ORF">GCM10023191_100220</name>
</gene>
<dbReference type="InterPro" id="IPR012338">
    <property type="entry name" value="Beta-lactam/transpept-like"/>
</dbReference>
<dbReference type="InterPro" id="IPR050789">
    <property type="entry name" value="Diverse_Enzym_Activities"/>
</dbReference>
<feature type="domain" description="Beta-lactamase-related" evidence="2">
    <location>
        <begin position="21"/>
        <end position="356"/>
    </location>
</feature>
<evidence type="ECO:0000259" key="2">
    <source>
        <dbReference type="Pfam" id="PF00144"/>
    </source>
</evidence>